<comment type="caution">
    <text evidence="10">The sequence shown here is derived from an EMBL/GenBank/DDBJ whole genome shotgun (WGS) entry which is preliminary data.</text>
</comment>
<evidence type="ECO:0000256" key="7">
    <source>
        <dbReference type="SAM" id="Phobius"/>
    </source>
</evidence>
<accession>A0A9D2B0I4</accession>
<name>A0A9D2B0I4_9GAMM</name>
<keyword evidence="4 10" id="KW-0067">ATP-binding</keyword>
<evidence type="ECO:0000256" key="1">
    <source>
        <dbReference type="ARBA" id="ARBA00004651"/>
    </source>
</evidence>
<dbReference type="InterPro" id="IPR039421">
    <property type="entry name" value="Type_1_exporter"/>
</dbReference>
<feature type="transmembrane region" description="Helical" evidence="7">
    <location>
        <begin position="161"/>
        <end position="180"/>
    </location>
</feature>
<dbReference type="EMBL" id="DXEV01000087">
    <property type="protein sequence ID" value="HIX56693.1"/>
    <property type="molecule type" value="Genomic_DNA"/>
</dbReference>
<dbReference type="PANTHER" id="PTHR43394">
    <property type="entry name" value="ATP-DEPENDENT PERMEASE MDL1, MITOCHONDRIAL"/>
    <property type="match status" value="1"/>
</dbReference>
<sequence>MAAYLRFALLIRKEWYGAIFGIFMSFIATFASVALMGTATWFLSAMAIAGFYDYALNIFIPSALIRLLALARTLLRYGERYYTHDATFRLLAYLRVFLFERALALKLEDAMRLKSSDLQRRLQADLERLEMIYVRQLVPFVCAVLMGMVVGGVLLAFSWALAATALSLMLLAGVLVPVIATRLTEKASREQGALAVRLNDEMSDLIGGFFDLMLLAKHEERAQNFLQTAKGLAQARAKIIWSEQIAQVFLLTFSELTLLLLLMESVPLVVMGQMSPPQMMMLAVSAMASFEVLQPLSAAALNYPYVAHAAERVSELLHITAKDNDLSQHSSELLRQDDQTRDALSDAELSKEAEAYAAYAARGGVLSKLSSLGQATPSAATPANAGSAAVAATAAGAAATAAGAARECVLELKDVSFAYALEGKQSLPVLSHCSLRFSSQQNYVIKAPSGRGKSTLVLLLTRLLYPQQGELYLNGQAYSSLSGAEIRKHLAVALQDITLFSGTIFETFKQVKPSVTRAEIMQALQLVELDELVTLLPHGLDEWLGSTGLAISGGQARRLCLARALVASSASEQGQRCDFLVLDEPGEGLDEAQEVRIIERLQQERKGVIIITHKQAGLRLADHLIEL</sequence>
<evidence type="ECO:0000256" key="4">
    <source>
        <dbReference type="ARBA" id="ARBA00022840"/>
    </source>
</evidence>
<feature type="transmembrane region" description="Helical" evidence="7">
    <location>
        <begin position="54"/>
        <end position="75"/>
    </location>
</feature>
<dbReference type="SUPFAM" id="SSF90123">
    <property type="entry name" value="ABC transporter transmembrane region"/>
    <property type="match status" value="1"/>
</dbReference>
<dbReference type="InterPro" id="IPR011527">
    <property type="entry name" value="ABC1_TM_dom"/>
</dbReference>
<evidence type="ECO:0000313" key="11">
    <source>
        <dbReference type="Proteomes" id="UP000886829"/>
    </source>
</evidence>
<comment type="subcellular location">
    <subcellularLocation>
        <location evidence="1">Cell membrane</location>
        <topology evidence="1">Multi-pass membrane protein</topology>
    </subcellularLocation>
</comment>
<dbReference type="GO" id="GO:0005524">
    <property type="term" value="F:ATP binding"/>
    <property type="evidence" value="ECO:0007669"/>
    <property type="project" value="UniProtKB-KW"/>
</dbReference>
<keyword evidence="2 7" id="KW-0812">Transmembrane</keyword>
<feature type="transmembrane region" description="Helical" evidence="7">
    <location>
        <begin position="248"/>
        <end position="270"/>
    </location>
</feature>
<dbReference type="SUPFAM" id="SSF52540">
    <property type="entry name" value="P-loop containing nucleoside triphosphate hydrolases"/>
    <property type="match status" value="1"/>
</dbReference>
<dbReference type="InterPro" id="IPR003439">
    <property type="entry name" value="ABC_transporter-like_ATP-bd"/>
</dbReference>
<dbReference type="Proteomes" id="UP000886829">
    <property type="component" value="Unassembled WGS sequence"/>
</dbReference>
<protein>
    <submittedName>
        <fullName evidence="10">ATP-binding cassette domain-containing protein</fullName>
    </submittedName>
</protein>
<dbReference type="AlphaFoldDB" id="A0A9D2B0I4"/>
<dbReference type="Pfam" id="PF00664">
    <property type="entry name" value="ABC_membrane"/>
    <property type="match status" value="1"/>
</dbReference>
<dbReference type="InterPro" id="IPR003593">
    <property type="entry name" value="AAA+_ATPase"/>
</dbReference>
<dbReference type="PANTHER" id="PTHR43394:SF1">
    <property type="entry name" value="ATP-BINDING CASSETTE SUB-FAMILY B MEMBER 10, MITOCHONDRIAL"/>
    <property type="match status" value="1"/>
</dbReference>
<dbReference type="PROSITE" id="PS00211">
    <property type="entry name" value="ABC_TRANSPORTER_1"/>
    <property type="match status" value="1"/>
</dbReference>
<dbReference type="GO" id="GO:0005886">
    <property type="term" value="C:plasma membrane"/>
    <property type="evidence" value="ECO:0007669"/>
    <property type="project" value="UniProtKB-SubCell"/>
</dbReference>
<evidence type="ECO:0000256" key="5">
    <source>
        <dbReference type="ARBA" id="ARBA00022989"/>
    </source>
</evidence>
<dbReference type="InterPro" id="IPR027417">
    <property type="entry name" value="P-loop_NTPase"/>
</dbReference>
<dbReference type="PROSITE" id="PS50929">
    <property type="entry name" value="ABC_TM1F"/>
    <property type="match status" value="1"/>
</dbReference>
<feature type="transmembrane region" description="Helical" evidence="7">
    <location>
        <begin position="15"/>
        <end position="42"/>
    </location>
</feature>
<feature type="domain" description="ABC transmembrane type-1" evidence="9">
    <location>
        <begin position="19"/>
        <end position="308"/>
    </location>
</feature>
<organism evidence="10 11">
    <name type="scientific">Candidatus Anaerobiospirillum pullistercoris</name>
    <dbReference type="NCBI Taxonomy" id="2838452"/>
    <lineage>
        <taxon>Bacteria</taxon>
        <taxon>Pseudomonadati</taxon>
        <taxon>Pseudomonadota</taxon>
        <taxon>Gammaproteobacteria</taxon>
        <taxon>Aeromonadales</taxon>
        <taxon>Succinivibrionaceae</taxon>
        <taxon>Anaerobiospirillum</taxon>
    </lineage>
</organism>
<evidence type="ECO:0000259" key="9">
    <source>
        <dbReference type="PROSITE" id="PS50929"/>
    </source>
</evidence>
<evidence type="ECO:0000313" key="10">
    <source>
        <dbReference type="EMBL" id="HIX56693.1"/>
    </source>
</evidence>
<feature type="domain" description="ABC transporter" evidence="8">
    <location>
        <begin position="410"/>
        <end position="627"/>
    </location>
</feature>
<evidence type="ECO:0000259" key="8">
    <source>
        <dbReference type="PROSITE" id="PS50893"/>
    </source>
</evidence>
<evidence type="ECO:0000256" key="2">
    <source>
        <dbReference type="ARBA" id="ARBA00022692"/>
    </source>
</evidence>
<keyword evidence="6 7" id="KW-0472">Membrane</keyword>
<evidence type="ECO:0000256" key="6">
    <source>
        <dbReference type="ARBA" id="ARBA00023136"/>
    </source>
</evidence>
<dbReference type="SMART" id="SM00382">
    <property type="entry name" value="AAA"/>
    <property type="match status" value="1"/>
</dbReference>
<evidence type="ECO:0000256" key="3">
    <source>
        <dbReference type="ARBA" id="ARBA00022741"/>
    </source>
</evidence>
<proteinExistence type="predicted"/>
<dbReference type="Gene3D" id="1.20.1560.10">
    <property type="entry name" value="ABC transporter type 1, transmembrane domain"/>
    <property type="match status" value="1"/>
</dbReference>
<reference evidence="10" key="1">
    <citation type="journal article" date="2021" name="PeerJ">
        <title>Extensive microbial diversity within the chicken gut microbiome revealed by metagenomics and culture.</title>
        <authorList>
            <person name="Gilroy R."/>
            <person name="Ravi A."/>
            <person name="Getino M."/>
            <person name="Pursley I."/>
            <person name="Horton D.L."/>
            <person name="Alikhan N.F."/>
            <person name="Baker D."/>
            <person name="Gharbi K."/>
            <person name="Hall N."/>
            <person name="Watson M."/>
            <person name="Adriaenssens E.M."/>
            <person name="Foster-Nyarko E."/>
            <person name="Jarju S."/>
            <person name="Secka A."/>
            <person name="Antonio M."/>
            <person name="Oren A."/>
            <person name="Chaudhuri R.R."/>
            <person name="La Ragione R."/>
            <person name="Hildebrand F."/>
            <person name="Pallen M.J."/>
        </authorList>
    </citation>
    <scope>NUCLEOTIDE SEQUENCE</scope>
    <source>
        <strain evidence="10">USASDec5-558</strain>
    </source>
</reference>
<keyword evidence="3" id="KW-0547">Nucleotide-binding</keyword>
<dbReference type="InterPro" id="IPR017871">
    <property type="entry name" value="ABC_transporter-like_CS"/>
</dbReference>
<keyword evidence="5 7" id="KW-1133">Transmembrane helix</keyword>
<dbReference type="GO" id="GO:0016887">
    <property type="term" value="F:ATP hydrolysis activity"/>
    <property type="evidence" value="ECO:0007669"/>
    <property type="project" value="InterPro"/>
</dbReference>
<reference evidence="10" key="2">
    <citation type="submission" date="2021-04" db="EMBL/GenBank/DDBJ databases">
        <authorList>
            <person name="Gilroy R."/>
        </authorList>
    </citation>
    <scope>NUCLEOTIDE SEQUENCE</scope>
    <source>
        <strain evidence="10">USASDec5-558</strain>
    </source>
</reference>
<dbReference type="PROSITE" id="PS50893">
    <property type="entry name" value="ABC_TRANSPORTER_2"/>
    <property type="match status" value="1"/>
</dbReference>
<dbReference type="Gene3D" id="3.40.50.300">
    <property type="entry name" value="P-loop containing nucleotide triphosphate hydrolases"/>
    <property type="match status" value="1"/>
</dbReference>
<feature type="transmembrane region" description="Helical" evidence="7">
    <location>
        <begin position="137"/>
        <end position="155"/>
    </location>
</feature>
<gene>
    <name evidence="10" type="ORF">H9850_04380</name>
</gene>
<dbReference type="InterPro" id="IPR036640">
    <property type="entry name" value="ABC1_TM_sf"/>
</dbReference>
<dbReference type="Pfam" id="PF00005">
    <property type="entry name" value="ABC_tran"/>
    <property type="match status" value="1"/>
</dbReference>
<dbReference type="GO" id="GO:0015421">
    <property type="term" value="F:ABC-type oligopeptide transporter activity"/>
    <property type="evidence" value="ECO:0007669"/>
    <property type="project" value="TreeGrafter"/>
</dbReference>